<evidence type="ECO:0000313" key="2">
    <source>
        <dbReference type="EMBL" id="CEL02394.1"/>
    </source>
</evidence>
<dbReference type="EMBL" id="CDMC01000003">
    <property type="protein sequence ID" value="CEL02394.1"/>
    <property type="molecule type" value="Genomic_DNA"/>
</dbReference>
<dbReference type="OMA" id="IETVHMQ"/>
<evidence type="ECO:0000313" key="3">
    <source>
        <dbReference type="Proteomes" id="UP000054771"/>
    </source>
</evidence>
<sequence length="116" mass="13297">MCRQFLTLYDWCQCEEDAGQKTCGVGKPNADCAGIEYETARMQCFCNNHATKKFMTEKKHKRKQSRSSTASSSSTSSVSFRSSRYSDVSLDQEKGPGQAPVQRRRWYRLWSRGSTF</sequence>
<accession>A0A0U5C3V3</accession>
<feature type="compositionally biased region" description="Low complexity" evidence="1">
    <location>
        <begin position="66"/>
        <end position="89"/>
    </location>
</feature>
<gene>
    <name evidence="2" type="ORF">ASPCAL03564</name>
</gene>
<dbReference type="STRING" id="454130.A0A0U5C3V3"/>
<evidence type="ECO:0000256" key="1">
    <source>
        <dbReference type="SAM" id="MobiDB-lite"/>
    </source>
</evidence>
<dbReference type="Proteomes" id="UP000054771">
    <property type="component" value="Unassembled WGS sequence"/>
</dbReference>
<dbReference type="AlphaFoldDB" id="A0A0U5C3V3"/>
<feature type="region of interest" description="Disordered" evidence="1">
    <location>
        <begin position="55"/>
        <end position="104"/>
    </location>
</feature>
<keyword evidence="3" id="KW-1185">Reference proteome</keyword>
<protein>
    <submittedName>
        <fullName evidence="2">Uncharacterized protein</fullName>
    </submittedName>
</protein>
<dbReference type="OrthoDB" id="4448901at2759"/>
<reference evidence="3" key="1">
    <citation type="journal article" date="2016" name="Genome Announc.">
        <title>Draft genome sequences of fungus Aspergillus calidoustus.</title>
        <authorList>
            <person name="Horn F."/>
            <person name="Linde J."/>
            <person name="Mattern D.J."/>
            <person name="Walther G."/>
            <person name="Guthke R."/>
            <person name="Scherlach K."/>
            <person name="Martin K."/>
            <person name="Brakhage A.A."/>
            <person name="Petzke L."/>
            <person name="Valiante V."/>
        </authorList>
    </citation>
    <scope>NUCLEOTIDE SEQUENCE [LARGE SCALE GENOMIC DNA]</scope>
    <source>
        <strain evidence="3">SF006504</strain>
    </source>
</reference>
<proteinExistence type="predicted"/>
<organism evidence="2 3">
    <name type="scientific">Aspergillus calidoustus</name>
    <dbReference type="NCBI Taxonomy" id="454130"/>
    <lineage>
        <taxon>Eukaryota</taxon>
        <taxon>Fungi</taxon>
        <taxon>Dikarya</taxon>
        <taxon>Ascomycota</taxon>
        <taxon>Pezizomycotina</taxon>
        <taxon>Eurotiomycetes</taxon>
        <taxon>Eurotiomycetidae</taxon>
        <taxon>Eurotiales</taxon>
        <taxon>Aspergillaceae</taxon>
        <taxon>Aspergillus</taxon>
        <taxon>Aspergillus subgen. Nidulantes</taxon>
    </lineage>
</organism>
<name>A0A0U5C3V3_ASPCI</name>